<reference evidence="4" key="1">
    <citation type="submission" date="2023-08" db="EMBL/GenBank/DDBJ databases">
        <title>Veillonella_parvula_DSM 2007_complete_genome_hifiasm_Zymo_Research_D6332.</title>
        <authorList>
            <person name="Damerum A."/>
        </authorList>
    </citation>
    <scope>NUCLEOTIDE SEQUENCE</scope>
    <source>
        <strain evidence="4">DSM 2007</strain>
    </source>
</reference>
<dbReference type="EMBL" id="CP133463">
    <property type="protein sequence ID" value="WMS19791.1"/>
    <property type="molecule type" value="Genomic_DNA"/>
</dbReference>
<evidence type="ECO:0000256" key="2">
    <source>
        <dbReference type="ARBA" id="ARBA00023125"/>
    </source>
</evidence>
<keyword evidence="4" id="KW-0489">Methyltransferase</keyword>
<dbReference type="Gene3D" id="3.40.50.150">
    <property type="entry name" value="Vaccinia Virus protein VP39"/>
    <property type="match status" value="1"/>
</dbReference>
<dbReference type="Proteomes" id="UP001228955">
    <property type="component" value="Chromosome"/>
</dbReference>
<dbReference type="PANTHER" id="PTHR30408:SF12">
    <property type="entry name" value="TYPE I RESTRICTION ENZYME MJAVIII SPECIFICITY SUBUNIT"/>
    <property type="match status" value="1"/>
</dbReference>
<evidence type="ECO:0000313" key="4">
    <source>
        <dbReference type="EMBL" id="WMS19791.1"/>
    </source>
</evidence>
<dbReference type="SUPFAM" id="SSF116734">
    <property type="entry name" value="DNA methylase specificity domain"/>
    <property type="match status" value="1"/>
</dbReference>
<dbReference type="Gene3D" id="3.90.220.20">
    <property type="entry name" value="DNA methylase specificity domains"/>
    <property type="match status" value="1"/>
</dbReference>
<dbReference type="InterPro" id="IPR052021">
    <property type="entry name" value="Type-I_RS_S_subunit"/>
</dbReference>
<protein>
    <submittedName>
        <fullName evidence="4">N-6 DNA methylase</fullName>
    </submittedName>
</protein>
<dbReference type="Pfam" id="PF02384">
    <property type="entry name" value="N6_Mtase"/>
    <property type="match status" value="1"/>
</dbReference>
<sequence length="583" mass="67298">MRSKIMLAKEVYDKSEKQVLQLEREWYAGRYLSKVEDYYDLNVMAALIYLLKKYNGSFVDLDAYFSSNKINNHDFQNTMKKYIFKSYVQEFLQKNLNIDDLLLIGIALFYNEYKMSRTNNSIESNESLNQTMEYLLKIEDLNSFSLMQVGLSDGTILLDMVKNYNFKRYYAYNRDRQLMVTLQLRVLLLEMFDSQLMEADILNGAFAVRNQLFDRILCVPIWNHRLDKTLKLNPIVKSRMDAIGKIPANTDWLEVLAAFEQLADDGVMVALMTNSSLTNFQNQVIRGYFVDRGYIQSVVELPDSLSEFTRIPLYAVVLSHNNNDIKFVDASESYIQERRYKNIDLDGLKSLIINNTENSCIVSKSRVYEEEYNLLPKRYTAEPITYDGTPLGEICNISRGPVIPSKELDEITTLEDTGIRYVYSQALDTQQVDMSQLPFVDKSKLGKSSQVIEEDSLVLTRTSPFKSNMLHLQPGAGVIINGNLFSITIAPKYRNLYLLDYIAAFFNSTLGREQIERLASGSVIKSISIKDLKSLAIPNAAIEQQRSFLNQTDKIIETRMELLKKLDEVNQELNKLVEEEFNW</sequence>
<name>A0AB38YPB0_VEIPA</name>
<dbReference type="GO" id="GO:0008170">
    <property type="term" value="F:N-methyltransferase activity"/>
    <property type="evidence" value="ECO:0007669"/>
    <property type="project" value="InterPro"/>
</dbReference>
<gene>
    <name evidence="4" type="ORF">RDV51_00200</name>
</gene>
<evidence type="ECO:0000256" key="1">
    <source>
        <dbReference type="ARBA" id="ARBA00022747"/>
    </source>
</evidence>
<dbReference type="InterPro" id="IPR044946">
    <property type="entry name" value="Restrct_endonuc_typeI_TRD_sf"/>
</dbReference>
<evidence type="ECO:0000259" key="3">
    <source>
        <dbReference type="Pfam" id="PF02384"/>
    </source>
</evidence>
<dbReference type="InterPro" id="IPR003356">
    <property type="entry name" value="DNA_methylase_A-5"/>
</dbReference>
<proteinExistence type="predicted"/>
<evidence type="ECO:0000313" key="5">
    <source>
        <dbReference type="Proteomes" id="UP001228955"/>
    </source>
</evidence>
<dbReference type="GO" id="GO:0032259">
    <property type="term" value="P:methylation"/>
    <property type="evidence" value="ECO:0007669"/>
    <property type="project" value="UniProtKB-KW"/>
</dbReference>
<dbReference type="GO" id="GO:0009307">
    <property type="term" value="P:DNA restriction-modification system"/>
    <property type="evidence" value="ECO:0007669"/>
    <property type="project" value="UniProtKB-KW"/>
</dbReference>
<dbReference type="GO" id="GO:0003677">
    <property type="term" value="F:DNA binding"/>
    <property type="evidence" value="ECO:0007669"/>
    <property type="project" value="UniProtKB-KW"/>
</dbReference>
<dbReference type="AlphaFoldDB" id="A0AB38YPB0"/>
<dbReference type="InterPro" id="IPR029063">
    <property type="entry name" value="SAM-dependent_MTases_sf"/>
</dbReference>
<feature type="domain" description="DNA methylase adenine-specific" evidence="3">
    <location>
        <begin position="199"/>
        <end position="382"/>
    </location>
</feature>
<accession>A0AB38YPB0</accession>
<dbReference type="RefSeq" id="WP_004694302.1">
    <property type="nucleotide sequence ID" value="NZ_CP133463.1"/>
</dbReference>
<keyword evidence="2" id="KW-0238">DNA-binding</keyword>
<organism evidence="4 5">
    <name type="scientific">Veillonella parvula</name>
    <name type="common">Staphylococcus parvulus</name>
    <dbReference type="NCBI Taxonomy" id="29466"/>
    <lineage>
        <taxon>Bacteria</taxon>
        <taxon>Bacillati</taxon>
        <taxon>Bacillota</taxon>
        <taxon>Negativicutes</taxon>
        <taxon>Veillonellales</taxon>
        <taxon>Veillonellaceae</taxon>
        <taxon>Veillonella</taxon>
    </lineage>
</organism>
<keyword evidence="4" id="KW-0808">Transferase</keyword>
<dbReference type="PANTHER" id="PTHR30408">
    <property type="entry name" value="TYPE-1 RESTRICTION ENZYME ECOKI SPECIFICITY PROTEIN"/>
    <property type="match status" value="1"/>
</dbReference>
<dbReference type="SUPFAM" id="SSF53335">
    <property type="entry name" value="S-adenosyl-L-methionine-dependent methyltransferases"/>
    <property type="match status" value="1"/>
</dbReference>
<keyword evidence="1" id="KW-0680">Restriction system</keyword>